<protein>
    <submittedName>
        <fullName evidence="2">Uncharacterized protein</fullName>
    </submittedName>
</protein>
<feature type="region of interest" description="Disordered" evidence="1">
    <location>
        <begin position="1"/>
        <end position="25"/>
    </location>
</feature>
<keyword evidence="3" id="KW-1185">Reference proteome</keyword>
<sequence length="64" mass="7087">MDFTPKDLGETPPAPDMSNFKTPLTQTSEGNIFIEKFIITSMSKSEKSESLTEAVKKESQDSCI</sequence>
<name>A0ABP7GSZ5_9FLAO</name>
<dbReference type="Proteomes" id="UP001500748">
    <property type="component" value="Unassembled WGS sequence"/>
</dbReference>
<organism evidence="2 3">
    <name type="scientific">Flavobacterium ginsengiterrae</name>
    <dbReference type="NCBI Taxonomy" id="871695"/>
    <lineage>
        <taxon>Bacteria</taxon>
        <taxon>Pseudomonadati</taxon>
        <taxon>Bacteroidota</taxon>
        <taxon>Flavobacteriia</taxon>
        <taxon>Flavobacteriales</taxon>
        <taxon>Flavobacteriaceae</taxon>
        <taxon>Flavobacterium</taxon>
    </lineage>
</organism>
<evidence type="ECO:0000256" key="1">
    <source>
        <dbReference type="SAM" id="MobiDB-lite"/>
    </source>
</evidence>
<dbReference type="EMBL" id="BAABDU010000004">
    <property type="protein sequence ID" value="GAA3773615.1"/>
    <property type="molecule type" value="Genomic_DNA"/>
</dbReference>
<evidence type="ECO:0000313" key="2">
    <source>
        <dbReference type="EMBL" id="GAA3773615.1"/>
    </source>
</evidence>
<proteinExistence type="predicted"/>
<evidence type="ECO:0000313" key="3">
    <source>
        <dbReference type="Proteomes" id="UP001500748"/>
    </source>
</evidence>
<reference evidence="3" key="1">
    <citation type="journal article" date="2019" name="Int. J. Syst. Evol. Microbiol.">
        <title>The Global Catalogue of Microorganisms (GCM) 10K type strain sequencing project: providing services to taxonomists for standard genome sequencing and annotation.</title>
        <authorList>
            <consortium name="The Broad Institute Genomics Platform"/>
            <consortium name="The Broad Institute Genome Sequencing Center for Infectious Disease"/>
            <person name="Wu L."/>
            <person name="Ma J."/>
        </authorList>
    </citation>
    <scope>NUCLEOTIDE SEQUENCE [LARGE SCALE GENOMIC DNA]</scope>
    <source>
        <strain evidence="3">JCM 17337</strain>
    </source>
</reference>
<comment type="caution">
    <text evidence="2">The sequence shown here is derived from an EMBL/GenBank/DDBJ whole genome shotgun (WGS) entry which is preliminary data.</text>
</comment>
<gene>
    <name evidence="2" type="ORF">GCM10022423_30260</name>
</gene>
<accession>A0ABP7GSZ5</accession>
<dbReference type="RefSeq" id="WP_345145444.1">
    <property type="nucleotide sequence ID" value="NZ_BAABDU010000004.1"/>
</dbReference>
<feature type="region of interest" description="Disordered" evidence="1">
    <location>
        <begin position="44"/>
        <end position="64"/>
    </location>
</feature>